<keyword evidence="5" id="KW-1185">Reference proteome</keyword>
<dbReference type="PROSITE" id="PS51186">
    <property type="entry name" value="GNAT"/>
    <property type="match status" value="1"/>
</dbReference>
<dbReference type="GO" id="GO:0016747">
    <property type="term" value="F:acyltransferase activity, transferring groups other than amino-acyl groups"/>
    <property type="evidence" value="ECO:0007669"/>
    <property type="project" value="InterPro"/>
</dbReference>
<evidence type="ECO:0000256" key="2">
    <source>
        <dbReference type="ARBA" id="ARBA00023315"/>
    </source>
</evidence>
<dbReference type="InterPro" id="IPR000182">
    <property type="entry name" value="GNAT_dom"/>
</dbReference>
<dbReference type="Gene3D" id="3.40.630.30">
    <property type="match status" value="1"/>
</dbReference>
<sequence length="143" mass="16031">MIRDFTPADTDAVVAIYTDASLKAHAFLGRERIAQFAQMVRDIYIPMADTRVFGQNGVVLGFISVLEGREVGGFFVAPNQMGKGIGQALMRDAVTRFGTLELSVFEDNPIGRRFYEKFGFKEFARQVTPEIGEPEIRLRYTAD</sequence>
<keyword evidence="2" id="KW-0012">Acyltransferase</keyword>
<reference evidence="5" key="1">
    <citation type="submission" date="2016-10" db="EMBL/GenBank/DDBJ databases">
        <authorList>
            <person name="Varghese N."/>
            <person name="Submissions S."/>
        </authorList>
    </citation>
    <scope>NUCLEOTIDE SEQUENCE [LARGE SCALE GENOMIC DNA]</scope>
    <source>
        <strain evidence="5">DSM 28453</strain>
    </source>
</reference>
<gene>
    <name evidence="4" type="ORF">SAMN04488036_102236</name>
</gene>
<dbReference type="InterPro" id="IPR016181">
    <property type="entry name" value="Acyl_CoA_acyltransferase"/>
</dbReference>
<dbReference type="EMBL" id="FOSZ01000002">
    <property type="protein sequence ID" value="SFK79786.1"/>
    <property type="molecule type" value="Genomic_DNA"/>
</dbReference>
<dbReference type="CDD" id="cd04301">
    <property type="entry name" value="NAT_SF"/>
    <property type="match status" value="1"/>
</dbReference>
<accession>A0A1I4CI55</accession>
<dbReference type="Proteomes" id="UP000198851">
    <property type="component" value="Unassembled WGS sequence"/>
</dbReference>
<dbReference type="PANTHER" id="PTHR43800">
    <property type="entry name" value="PEPTIDYL-LYSINE N-ACETYLTRANSFERASE YJAB"/>
    <property type="match status" value="1"/>
</dbReference>
<feature type="domain" description="N-acetyltransferase" evidence="3">
    <location>
        <begin position="1"/>
        <end position="143"/>
    </location>
</feature>
<dbReference type="OrthoDB" id="7205533at2"/>
<organism evidence="4 5">
    <name type="scientific">Shimia haliotis</name>
    <dbReference type="NCBI Taxonomy" id="1280847"/>
    <lineage>
        <taxon>Bacteria</taxon>
        <taxon>Pseudomonadati</taxon>
        <taxon>Pseudomonadota</taxon>
        <taxon>Alphaproteobacteria</taxon>
        <taxon>Rhodobacterales</taxon>
        <taxon>Roseobacteraceae</taxon>
    </lineage>
</organism>
<evidence type="ECO:0000313" key="4">
    <source>
        <dbReference type="EMBL" id="SFK79786.1"/>
    </source>
</evidence>
<dbReference type="STRING" id="1280847.SAMN04488036_102236"/>
<dbReference type="AlphaFoldDB" id="A0A1I4CI55"/>
<dbReference type="PANTHER" id="PTHR43800:SF1">
    <property type="entry name" value="PEPTIDYL-LYSINE N-ACETYLTRANSFERASE YJAB"/>
    <property type="match status" value="1"/>
</dbReference>
<evidence type="ECO:0000313" key="5">
    <source>
        <dbReference type="Proteomes" id="UP000198851"/>
    </source>
</evidence>
<dbReference type="Pfam" id="PF13508">
    <property type="entry name" value="Acetyltransf_7"/>
    <property type="match status" value="1"/>
</dbReference>
<proteinExistence type="predicted"/>
<dbReference type="SUPFAM" id="SSF55729">
    <property type="entry name" value="Acyl-CoA N-acyltransferases (Nat)"/>
    <property type="match status" value="1"/>
</dbReference>
<evidence type="ECO:0000259" key="3">
    <source>
        <dbReference type="PROSITE" id="PS51186"/>
    </source>
</evidence>
<evidence type="ECO:0000256" key="1">
    <source>
        <dbReference type="ARBA" id="ARBA00022679"/>
    </source>
</evidence>
<keyword evidence="1 4" id="KW-0808">Transferase</keyword>
<protein>
    <submittedName>
        <fullName evidence="4">Putative acetyltransferase</fullName>
    </submittedName>
</protein>
<dbReference type="RefSeq" id="WP_093321926.1">
    <property type="nucleotide sequence ID" value="NZ_FOSZ01000002.1"/>
</dbReference>
<name>A0A1I4CI55_9RHOB</name>